<keyword evidence="1" id="KW-0808">Transferase</keyword>
<proteinExistence type="predicted"/>
<evidence type="ECO:0000256" key="1">
    <source>
        <dbReference type="ARBA" id="ARBA00022679"/>
    </source>
</evidence>
<sequence>METELWPNLLSCVNARGIPQLLLNARLSEKSAKGYARFSTLTKPMLQQLDMIAAQDQATQQRFAALGKPVTQVPVLGNVKFDITAPQQFQTQAAQLKDRWQLHTRKIIVLASTHAP</sequence>
<dbReference type="OrthoDB" id="308383at2759"/>
<keyword evidence="5" id="KW-1185">Reference proteome</keyword>
<feature type="site" description="Transition state stabilizer" evidence="2">
    <location>
        <position position="80"/>
    </location>
</feature>
<dbReference type="Proteomes" id="UP000625711">
    <property type="component" value="Unassembled WGS sequence"/>
</dbReference>
<feature type="site" description="Transition state stabilizer" evidence="2">
    <location>
        <position position="2"/>
    </location>
</feature>
<organism evidence="4 5">
    <name type="scientific">Rhynchophorus ferrugineus</name>
    <name type="common">Red palm weevil</name>
    <name type="synonym">Curculio ferrugineus</name>
    <dbReference type="NCBI Taxonomy" id="354439"/>
    <lineage>
        <taxon>Eukaryota</taxon>
        <taxon>Metazoa</taxon>
        <taxon>Ecdysozoa</taxon>
        <taxon>Arthropoda</taxon>
        <taxon>Hexapoda</taxon>
        <taxon>Insecta</taxon>
        <taxon>Pterygota</taxon>
        <taxon>Neoptera</taxon>
        <taxon>Endopterygota</taxon>
        <taxon>Coleoptera</taxon>
        <taxon>Polyphaga</taxon>
        <taxon>Cucujiformia</taxon>
        <taxon>Curculionidae</taxon>
        <taxon>Dryophthorinae</taxon>
        <taxon>Rhynchophorus</taxon>
    </lineage>
</organism>
<dbReference type="Pfam" id="PF04413">
    <property type="entry name" value="Glycos_transf_N"/>
    <property type="match status" value="1"/>
</dbReference>
<accession>A0A834I819</accession>
<evidence type="ECO:0000313" key="5">
    <source>
        <dbReference type="Proteomes" id="UP000625711"/>
    </source>
</evidence>
<feature type="domain" description="3-deoxy-D-manno-octulosonic-acid transferase N-terminal" evidence="3">
    <location>
        <begin position="1"/>
        <end position="83"/>
    </location>
</feature>
<dbReference type="InterPro" id="IPR039901">
    <property type="entry name" value="Kdotransferase"/>
</dbReference>
<dbReference type="GO" id="GO:0009245">
    <property type="term" value="P:lipid A biosynthetic process"/>
    <property type="evidence" value="ECO:0007669"/>
    <property type="project" value="TreeGrafter"/>
</dbReference>
<dbReference type="AlphaFoldDB" id="A0A834I819"/>
<name>A0A834I819_RHYFE</name>
<gene>
    <name evidence="4" type="ORF">GWI33_010839</name>
</gene>
<evidence type="ECO:0000256" key="2">
    <source>
        <dbReference type="PIRSR" id="PIRSR639901-2"/>
    </source>
</evidence>
<evidence type="ECO:0000259" key="3">
    <source>
        <dbReference type="Pfam" id="PF04413"/>
    </source>
</evidence>
<dbReference type="InterPro" id="IPR038107">
    <property type="entry name" value="Glycos_transf_N_sf"/>
</dbReference>
<dbReference type="PANTHER" id="PTHR42755">
    <property type="entry name" value="3-DEOXY-MANNO-OCTULOSONATE CYTIDYLYLTRANSFERASE"/>
    <property type="match status" value="1"/>
</dbReference>
<dbReference type="EMBL" id="JAACXV010008084">
    <property type="protein sequence ID" value="KAF7276185.1"/>
    <property type="molecule type" value="Genomic_DNA"/>
</dbReference>
<reference evidence="4" key="1">
    <citation type="submission" date="2020-08" db="EMBL/GenBank/DDBJ databases">
        <title>Genome sequencing and assembly of the red palm weevil Rhynchophorus ferrugineus.</title>
        <authorList>
            <person name="Dias G.B."/>
            <person name="Bergman C.M."/>
            <person name="Manee M."/>
        </authorList>
    </citation>
    <scope>NUCLEOTIDE SEQUENCE</scope>
    <source>
        <strain evidence="4">AA-2017</strain>
        <tissue evidence="4">Whole larva</tissue>
    </source>
</reference>
<dbReference type="Gene3D" id="3.40.50.11720">
    <property type="entry name" value="3-Deoxy-D-manno-octulosonic-acid transferase, N-terminal domain"/>
    <property type="match status" value="1"/>
</dbReference>
<protein>
    <recommendedName>
        <fullName evidence="3">3-deoxy-D-manno-octulosonic-acid transferase N-terminal domain-containing protein</fullName>
    </recommendedName>
</protein>
<dbReference type="PANTHER" id="PTHR42755:SF1">
    <property type="entry name" value="3-DEOXY-D-MANNO-OCTULOSONIC ACID TRANSFERASE, MITOCHONDRIAL-RELATED"/>
    <property type="match status" value="1"/>
</dbReference>
<dbReference type="InterPro" id="IPR007507">
    <property type="entry name" value="Glycos_transf_N"/>
</dbReference>
<comment type="caution">
    <text evidence="4">The sequence shown here is derived from an EMBL/GenBank/DDBJ whole genome shotgun (WGS) entry which is preliminary data.</text>
</comment>
<evidence type="ECO:0000313" key="4">
    <source>
        <dbReference type="EMBL" id="KAF7276185.1"/>
    </source>
</evidence>
<dbReference type="GO" id="GO:0005886">
    <property type="term" value="C:plasma membrane"/>
    <property type="evidence" value="ECO:0007669"/>
    <property type="project" value="TreeGrafter"/>
</dbReference>
<dbReference type="GO" id="GO:0016740">
    <property type="term" value="F:transferase activity"/>
    <property type="evidence" value="ECO:0007669"/>
    <property type="project" value="UniProtKB-KW"/>
</dbReference>
<feature type="non-terminal residue" evidence="4">
    <location>
        <position position="116"/>
    </location>
</feature>